<dbReference type="RefSeq" id="WP_055638898.1">
    <property type="nucleotide sequence ID" value="NZ_JBIRRP010000008.1"/>
</dbReference>
<evidence type="ECO:0000313" key="2">
    <source>
        <dbReference type="EMBL" id="KUN88448.1"/>
    </source>
</evidence>
<evidence type="ECO:0000256" key="1">
    <source>
        <dbReference type="SAM" id="SignalP"/>
    </source>
</evidence>
<dbReference type="OrthoDB" id="4338990at2"/>
<proteinExistence type="predicted"/>
<feature type="signal peptide" evidence="1">
    <location>
        <begin position="1"/>
        <end position="27"/>
    </location>
</feature>
<dbReference type="EMBL" id="LMWW01000004">
    <property type="protein sequence ID" value="KUN88448.1"/>
    <property type="molecule type" value="Genomic_DNA"/>
</dbReference>
<dbReference type="AlphaFoldDB" id="A0A101TA47"/>
<keyword evidence="3" id="KW-1185">Reference proteome</keyword>
<accession>A0A101TA47</accession>
<protein>
    <recommendedName>
        <fullName evidence="4">Chaplin domain-containing protein</fullName>
    </recommendedName>
</protein>
<evidence type="ECO:0000313" key="3">
    <source>
        <dbReference type="Proteomes" id="UP000052982"/>
    </source>
</evidence>
<feature type="chain" id="PRO_5007107073" description="Chaplin domain-containing protein" evidence="1">
    <location>
        <begin position="28"/>
        <end position="95"/>
    </location>
</feature>
<organism evidence="2 3">
    <name type="scientific">Streptomyces griseoruber</name>
    <dbReference type="NCBI Taxonomy" id="1943"/>
    <lineage>
        <taxon>Bacteria</taxon>
        <taxon>Bacillati</taxon>
        <taxon>Actinomycetota</taxon>
        <taxon>Actinomycetes</taxon>
        <taxon>Kitasatosporales</taxon>
        <taxon>Streptomycetaceae</taxon>
        <taxon>Streptomyces</taxon>
    </lineage>
</organism>
<gene>
    <name evidence="2" type="ORF">AQJ64_02970</name>
</gene>
<name>A0A101TA47_9ACTN</name>
<keyword evidence="1" id="KW-0732">Signal</keyword>
<reference evidence="2 3" key="1">
    <citation type="submission" date="2015-10" db="EMBL/GenBank/DDBJ databases">
        <title>Draft genome sequence of Streptomyces griseoruber DSM 40281, type strain for the species Streptomyces griseoruber.</title>
        <authorList>
            <person name="Ruckert C."/>
            <person name="Winkler A."/>
            <person name="Kalinowski J."/>
            <person name="Kampfer P."/>
            <person name="Glaeser S."/>
        </authorList>
    </citation>
    <scope>NUCLEOTIDE SEQUENCE [LARGE SCALE GENOMIC DNA]</scope>
    <source>
        <strain evidence="2 3">DSM 40281</strain>
    </source>
</reference>
<sequence>MRTLRKAGLVAAMIGSLTLAGAGVASANGSDGNAQNCTQTGEVNVGLVNLSKLNLGLGALLGLGSANQDNGAQYSCINGNGNGSVQADGGEDSGQ</sequence>
<comment type="caution">
    <text evidence="2">The sequence shown here is derived from an EMBL/GenBank/DDBJ whole genome shotgun (WGS) entry which is preliminary data.</text>
</comment>
<evidence type="ECO:0008006" key="4">
    <source>
        <dbReference type="Google" id="ProtNLM"/>
    </source>
</evidence>
<dbReference type="Proteomes" id="UP000052982">
    <property type="component" value="Unassembled WGS sequence"/>
</dbReference>